<reference evidence="2 3" key="1">
    <citation type="submission" date="2019-04" db="EMBL/GenBank/DDBJ databases">
        <title>Draft genome of the big-headed turtle Platysternon megacephalum.</title>
        <authorList>
            <person name="Gong S."/>
        </authorList>
    </citation>
    <scope>NUCLEOTIDE SEQUENCE [LARGE SCALE GENOMIC DNA]</scope>
    <source>
        <strain evidence="2">DO16091913</strain>
        <tissue evidence="2">Muscle</tissue>
    </source>
</reference>
<keyword evidence="3" id="KW-1185">Reference proteome</keyword>
<proteinExistence type="predicted"/>
<sequence length="117" mass="12890">MAATLASAPWSAKVLPSKICRAGETTSSLPRQPPRWPPRCLHRLRSRMGPPRRKMVDKGLSTQARAGEAPEPSIGARKVPGKIFAIGGEQAASPPQGEQTRRLGTEERSRNERRERE</sequence>
<feature type="compositionally biased region" description="Basic residues" evidence="1">
    <location>
        <begin position="40"/>
        <end position="55"/>
    </location>
</feature>
<protein>
    <submittedName>
        <fullName evidence="2">Cyclin-dependent kinase 5 activator 2</fullName>
    </submittedName>
</protein>
<keyword evidence="2" id="KW-0418">Kinase</keyword>
<dbReference type="EMBL" id="QXTE01000688">
    <property type="protein sequence ID" value="TFJ96383.1"/>
    <property type="molecule type" value="Genomic_DNA"/>
</dbReference>
<gene>
    <name evidence="2" type="ORF">DR999_PMT21830</name>
</gene>
<organism evidence="2 3">
    <name type="scientific">Platysternon megacephalum</name>
    <name type="common">big-headed turtle</name>
    <dbReference type="NCBI Taxonomy" id="55544"/>
    <lineage>
        <taxon>Eukaryota</taxon>
        <taxon>Metazoa</taxon>
        <taxon>Chordata</taxon>
        <taxon>Craniata</taxon>
        <taxon>Vertebrata</taxon>
        <taxon>Euteleostomi</taxon>
        <taxon>Archelosauria</taxon>
        <taxon>Testudinata</taxon>
        <taxon>Testudines</taxon>
        <taxon>Cryptodira</taxon>
        <taxon>Durocryptodira</taxon>
        <taxon>Testudinoidea</taxon>
        <taxon>Platysternidae</taxon>
        <taxon>Platysternon</taxon>
    </lineage>
</organism>
<dbReference type="GO" id="GO:0016301">
    <property type="term" value="F:kinase activity"/>
    <property type="evidence" value="ECO:0007669"/>
    <property type="project" value="UniProtKB-KW"/>
</dbReference>
<feature type="region of interest" description="Disordered" evidence="1">
    <location>
        <begin position="23"/>
        <end position="117"/>
    </location>
</feature>
<evidence type="ECO:0000313" key="2">
    <source>
        <dbReference type="EMBL" id="TFJ96383.1"/>
    </source>
</evidence>
<dbReference type="Proteomes" id="UP000297703">
    <property type="component" value="Unassembled WGS sequence"/>
</dbReference>
<feature type="compositionally biased region" description="Basic and acidic residues" evidence="1">
    <location>
        <begin position="99"/>
        <end position="117"/>
    </location>
</feature>
<evidence type="ECO:0000313" key="3">
    <source>
        <dbReference type="Proteomes" id="UP000297703"/>
    </source>
</evidence>
<comment type="caution">
    <text evidence="2">The sequence shown here is derived from an EMBL/GenBank/DDBJ whole genome shotgun (WGS) entry which is preliminary data.</text>
</comment>
<dbReference type="AlphaFoldDB" id="A0A4D9DN47"/>
<accession>A0A4D9DN47</accession>
<reference evidence="2 3" key="2">
    <citation type="submission" date="2019-04" db="EMBL/GenBank/DDBJ databases">
        <title>The genome sequence of big-headed turtle.</title>
        <authorList>
            <person name="Gong S."/>
        </authorList>
    </citation>
    <scope>NUCLEOTIDE SEQUENCE [LARGE SCALE GENOMIC DNA]</scope>
    <source>
        <strain evidence="2">DO16091913</strain>
        <tissue evidence="2">Muscle</tissue>
    </source>
</reference>
<name>A0A4D9DN47_9SAUR</name>
<keyword evidence="2" id="KW-0808">Transferase</keyword>
<evidence type="ECO:0000256" key="1">
    <source>
        <dbReference type="SAM" id="MobiDB-lite"/>
    </source>
</evidence>